<protein>
    <submittedName>
        <fullName evidence="1">Uncharacterized protein</fullName>
    </submittedName>
</protein>
<name>L7ISG8_PYRO1</name>
<reference evidence="1" key="1">
    <citation type="journal article" date="2012" name="PLoS Genet.">
        <title>Comparative analysis of the genomes of two field isolates of the rice blast fungus Magnaporthe oryzae.</title>
        <authorList>
            <person name="Xue M."/>
            <person name="Yang J."/>
            <person name="Li Z."/>
            <person name="Hu S."/>
            <person name="Yao N."/>
            <person name="Dean R.A."/>
            <person name="Zhao W."/>
            <person name="Shen M."/>
            <person name="Zhang H."/>
            <person name="Li C."/>
            <person name="Liu L."/>
            <person name="Cao L."/>
            <person name="Xu X."/>
            <person name="Xing Y."/>
            <person name="Hsiang T."/>
            <person name="Zhang Z."/>
            <person name="Xu J.R."/>
            <person name="Peng Y.L."/>
        </authorList>
    </citation>
    <scope>NUCLEOTIDE SEQUENCE [LARGE SCALE GENOMIC DNA]</scope>
    <source>
        <strain evidence="1">P131</strain>
    </source>
</reference>
<accession>L7ISG8</accession>
<proteinExistence type="predicted"/>
<gene>
    <name evidence="1" type="ORF">OOW_P131scaffold01677g5</name>
</gene>
<organism>
    <name type="scientific">Pyricularia oryzae (strain P131)</name>
    <name type="common">Rice blast fungus</name>
    <name type="synonym">Magnaporthe oryzae</name>
    <dbReference type="NCBI Taxonomy" id="1143193"/>
    <lineage>
        <taxon>Eukaryota</taxon>
        <taxon>Fungi</taxon>
        <taxon>Dikarya</taxon>
        <taxon>Ascomycota</taxon>
        <taxon>Pezizomycotina</taxon>
        <taxon>Sordariomycetes</taxon>
        <taxon>Sordariomycetidae</taxon>
        <taxon>Magnaporthales</taxon>
        <taxon>Pyriculariaceae</taxon>
        <taxon>Pyricularia</taxon>
    </lineage>
</organism>
<evidence type="ECO:0000313" key="1">
    <source>
        <dbReference type="EMBL" id="ELQ58250.1"/>
    </source>
</evidence>
<dbReference type="EMBL" id="JH794398">
    <property type="protein sequence ID" value="ELQ58250.1"/>
    <property type="molecule type" value="Genomic_DNA"/>
</dbReference>
<dbReference type="AlphaFoldDB" id="L7ISG8"/>
<sequence>MTRLKALDYEHQEVHDGSQVRKGQPGNGVMSCSAYFAASQVPNVHTPPATILGIGGSGCGRLNPRRSSSTASISVVPPPTLQFCAKHGIGITRFGGLRITHREGWDDWTEGSLLAGRWLGRASCYCCTC</sequence>